<proteinExistence type="predicted"/>
<dbReference type="EMBL" id="JARRAF010000034">
    <property type="protein sequence ID" value="MDK2126223.1"/>
    <property type="molecule type" value="Genomic_DNA"/>
</dbReference>
<feature type="domain" description="KAP NTPase" evidence="1">
    <location>
        <begin position="21"/>
        <end position="302"/>
    </location>
</feature>
<accession>A0ABT7E1P0</accession>
<dbReference type="InterPro" id="IPR027417">
    <property type="entry name" value="P-loop_NTPase"/>
</dbReference>
<sequence length="712" mass="79313">MTALSADRPSSNPQDDLFGHAPFAESLANSICRYPGNDGLVLALYGPWGSGKSTVLNYVRYFLEQCPEAKQPAIVTFNPWWFSGQENLARAFLGQMQAVLPAKNAKFKKLGDLLGDFAEGVGGLIDLSGMTGGAGSKIGKLIGMITKRKPKDVPALKSEISKILRDAQTRILVIIDDIDRLTPEETRQLFTVIKALADFPNVVYLLAFDREVAAQAIEQQSGIPGERYLEKIIQVPFELPPVDRVALRAALFKRLDEILGDTSDGLFDQSYWTNAFHDGIDPLFQVPRDVIRFTNTLTVTYPAVRGEVNPVDFIALEALRVFLPGLYDVIRTNEDKFSGHSRDNRYDGDKRVIAAFHEQWAQALPESLRSSTKALLERIFPKIGKIGYGADWLAQWRRTLRACHPDAFPTYFRMSVPPGTVRRSEILELLSLAERPAALRDALVQATSVQRPDGLSKARALLERLMDHVEEDIPGEHIPVFIGVLLDIGDSLVLDSDERGLFDIGNESRVTRVVYHLLKRVDRTQRHALLKSAIAQGRALEMQRNLIAALSEEVQKVASGEEALVDASTLDDLKACWLDGLKTKLSQNELLAHLKLAHLLAAWCQWGDPVEAKTWCEAATLSNDGLLAFLPKFCSYTRSQTMGDWAVRRQPRLNPTWLERYVDTTACARRLMALQQTGSVPDSARESANQFLKEFEMLKAGKNPDGVGTFDE</sequence>
<evidence type="ECO:0000313" key="2">
    <source>
        <dbReference type="EMBL" id="MDK2126223.1"/>
    </source>
</evidence>
<dbReference type="Pfam" id="PF07693">
    <property type="entry name" value="KAP_NTPase"/>
    <property type="match status" value="1"/>
</dbReference>
<dbReference type="Gene3D" id="3.40.50.300">
    <property type="entry name" value="P-loop containing nucleotide triphosphate hydrolases"/>
    <property type="match status" value="1"/>
</dbReference>
<protein>
    <submittedName>
        <fullName evidence="2">P-loop NTPase fold protein</fullName>
    </submittedName>
</protein>
<dbReference type="InterPro" id="IPR011646">
    <property type="entry name" value="KAP_P-loop"/>
</dbReference>
<comment type="caution">
    <text evidence="2">The sequence shown here is derived from an EMBL/GenBank/DDBJ whole genome shotgun (WGS) entry which is preliminary data.</text>
</comment>
<dbReference type="Proteomes" id="UP001172778">
    <property type="component" value="Unassembled WGS sequence"/>
</dbReference>
<keyword evidence="3" id="KW-1185">Reference proteome</keyword>
<dbReference type="PANTHER" id="PTHR22674">
    <property type="entry name" value="NTPASE, KAP FAMILY P-LOOP DOMAIN-CONTAINING 1"/>
    <property type="match status" value="1"/>
</dbReference>
<dbReference type="InterPro" id="IPR052754">
    <property type="entry name" value="NTPase_KAP_P-loop"/>
</dbReference>
<dbReference type="SUPFAM" id="SSF52540">
    <property type="entry name" value="P-loop containing nucleoside triphosphate hydrolases"/>
    <property type="match status" value="1"/>
</dbReference>
<name>A0ABT7E1P0_9NEIS</name>
<reference evidence="2" key="1">
    <citation type="submission" date="2023-03" db="EMBL/GenBank/DDBJ databases">
        <title>Chitinimonas shenzhenensis gen. nov., sp. nov., a novel member of family Burkholderiaceae isolated from activated sludge collected in Shen Zhen, China.</title>
        <authorList>
            <person name="Wang X."/>
        </authorList>
    </citation>
    <scope>NUCLEOTIDE SEQUENCE</scope>
    <source>
        <strain evidence="2">DQS-5</strain>
    </source>
</reference>
<organism evidence="2 3">
    <name type="scientific">Parachitinimonas caeni</name>
    <dbReference type="NCBI Taxonomy" id="3031301"/>
    <lineage>
        <taxon>Bacteria</taxon>
        <taxon>Pseudomonadati</taxon>
        <taxon>Pseudomonadota</taxon>
        <taxon>Betaproteobacteria</taxon>
        <taxon>Neisseriales</taxon>
        <taxon>Chitinibacteraceae</taxon>
        <taxon>Parachitinimonas</taxon>
    </lineage>
</organism>
<evidence type="ECO:0000259" key="1">
    <source>
        <dbReference type="Pfam" id="PF07693"/>
    </source>
</evidence>
<evidence type="ECO:0000313" key="3">
    <source>
        <dbReference type="Proteomes" id="UP001172778"/>
    </source>
</evidence>
<dbReference type="PANTHER" id="PTHR22674:SF6">
    <property type="entry name" value="NTPASE KAP FAMILY P-LOOP DOMAIN-CONTAINING PROTEIN 1"/>
    <property type="match status" value="1"/>
</dbReference>
<gene>
    <name evidence="2" type="ORF">PZA18_19445</name>
</gene>
<dbReference type="RefSeq" id="WP_284102543.1">
    <property type="nucleotide sequence ID" value="NZ_JARRAF010000034.1"/>
</dbReference>